<dbReference type="GO" id="GO:0046872">
    <property type="term" value="F:metal ion binding"/>
    <property type="evidence" value="ECO:0007669"/>
    <property type="project" value="UniProtKB-KW"/>
</dbReference>
<evidence type="ECO:0000313" key="5">
    <source>
        <dbReference type="EMBL" id="ACN15236.1"/>
    </source>
</evidence>
<sequence>MCSTFLYDRTKFQLTQILFHGSFVRSYKIPEERNMDDTIYTRLREHIDSMPAGYPATASGAEIKMLKKFYTPLQARIAMAVGLVPETAETIAQRLDMEHAEAVKEIHAMASQGSLFRITTPKGAFFRHPNFIMGLYEWHVHAVDREVAELADDIYEGLFEHHWKKRKTKQLRVVPVETSVSGKDTVKSYDMIRNLVKGPGNGPYAVAPCICRVEQTKKENPVTRPMETCLVFGLVAQYYVENGIGRSLTQDQLMEKIDECEAACLVPFSTNSKEIVNMCMCDNESCQLFKNLGKFPKPAQEVHAAFHAVIDGTACSGCKKCTKKCQIDAILATDIPAQKKTFVHQVDRDRCIGCGLCVGGCPEHAISMVENDVFPDVPDNAMEMSVRMAKERMALAEHKSRA</sequence>
<accession>C0QDH2</accession>
<gene>
    <name evidence="5" type="ordered locus">HRM2_21380</name>
</gene>
<dbReference type="Gene3D" id="3.30.70.20">
    <property type="match status" value="1"/>
</dbReference>
<keyword evidence="1" id="KW-0479">Metal-binding</keyword>
<evidence type="ECO:0000256" key="1">
    <source>
        <dbReference type="ARBA" id="ARBA00022723"/>
    </source>
</evidence>
<proteinExistence type="predicted"/>
<dbReference type="eggNOG" id="COG1149">
    <property type="taxonomic scope" value="Bacteria"/>
</dbReference>
<dbReference type="KEGG" id="dat:HRM2_21380"/>
<reference evidence="5 6" key="1">
    <citation type="journal article" date="2009" name="Environ. Microbiol.">
        <title>Genome sequence of Desulfobacterium autotrophicum HRM2, a marine sulfate reducer oxidizing organic carbon completely to carbon dioxide.</title>
        <authorList>
            <person name="Strittmatter A.W."/>
            <person name="Liesegang H."/>
            <person name="Rabus R."/>
            <person name="Decker I."/>
            <person name="Amann J."/>
            <person name="Andres S."/>
            <person name="Henne A."/>
            <person name="Fricke W.F."/>
            <person name="Martinez-Arias R."/>
            <person name="Bartels D."/>
            <person name="Goesmann A."/>
            <person name="Krause L."/>
            <person name="Puehler A."/>
            <person name="Klenk H.P."/>
            <person name="Richter M."/>
            <person name="Schuler M."/>
            <person name="Gloeckner F.O."/>
            <person name="Meyerdierks A."/>
            <person name="Gottschalk G."/>
            <person name="Amann R."/>
        </authorList>
    </citation>
    <scope>NUCLEOTIDE SEQUENCE [LARGE SCALE GENOMIC DNA]</scope>
    <source>
        <strain evidence="6">ATCC 43914 / DSM 3382 / HRM2</strain>
    </source>
</reference>
<dbReference type="PROSITE" id="PS51379">
    <property type="entry name" value="4FE4S_FER_2"/>
    <property type="match status" value="2"/>
</dbReference>
<feature type="domain" description="4Fe-4S ferredoxin-type" evidence="4">
    <location>
        <begin position="342"/>
        <end position="371"/>
    </location>
</feature>
<keyword evidence="6" id="KW-1185">Reference proteome</keyword>
<dbReference type="EMBL" id="CP001087">
    <property type="protein sequence ID" value="ACN15236.1"/>
    <property type="molecule type" value="Genomic_DNA"/>
</dbReference>
<dbReference type="AlphaFoldDB" id="C0QDH2"/>
<keyword evidence="3" id="KW-0411">Iron-sulfur</keyword>
<evidence type="ECO:0000256" key="2">
    <source>
        <dbReference type="ARBA" id="ARBA00023004"/>
    </source>
</evidence>
<dbReference type="Proteomes" id="UP000000442">
    <property type="component" value="Chromosome"/>
</dbReference>
<name>C0QDH2_DESAH</name>
<dbReference type="InterPro" id="IPR017900">
    <property type="entry name" value="4Fe4S_Fe_S_CS"/>
</dbReference>
<dbReference type="STRING" id="177437.HRM2_21380"/>
<feature type="domain" description="4Fe-4S ferredoxin-type" evidence="4">
    <location>
        <begin position="306"/>
        <end position="335"/>
    </location>
</feature>
<dbReference type="GO" id="GO:0051536">
    <property type="term" value="F:iron-sulfur cluster binding"/>
    <property type="evidence" value="ECO:0007669"/>
    <property type="project" value="UniProtKB-KW"/>
</dbReference>
<organism evidence="5 6">
    <name type="scientific">Desulforapulum autotrophicum (strain ATCC 43914 / DSM 3382 / VKM B-1955 / HRM2)</name>
    <name type="common">Desulfobacterium autotrophicum</name>
    <dbReference type="NCBI Taxonomy" id="177437"/>
    <lineage>
        <taxon>Bacteria</taxon>
        <taxon>Pseudomonadati</taxon>
        <taxon>Thermodesulfobacteriota</taxon>
        <taxon>Desulfobacteria</taxon>
        <taxon>Desulfobacterales</taxon>
        <taxon>Desulfobacteraceae</taxon>
        <taxon>Desulforapulum</taxon>
    </lineage>
</organism>
<evidence type="ECO:0000313" key="6">
    <source>
        <dbReference type="Proteomes" id="UP000000442"/>
    </source>
</evidence>
<dbReference type="PROSITE" id="PS00198">
    <property type="entry name" value="4FE4S_FER_1"/>
    <property type="match status" value="1"/>
</dbReference>
<dbReference type="InterPro" id="IPR017896">
    <property type="entry name" value="4Fe4S_Fe-S-bd"/>
</dbReference>
<evidence type="ECO:0000259" key="4">
    <source>
        <dbReference type="PROSITE" id="PS51379"/>
    </source>
</evidence>
<dbReference type="SUPFAM" id="SSF54862">
    <property type="entry name" value="4Fe-4S ferredoxins"/>
    <property type="match status" value="1"/>
</dbReference>
<dbReference type="HOGENOM" id="CLU_043380_0_0_7"/>
<protein>
    <submittedName>
        <fullName evidence="5">4Fe-4S ferredoxin, iron-sulfur binding protein</fullName>
    </submittedName>
</protein>
<evidence type="ECO:0000256" key="3">
    <source>
        <dbReference type="ARBA" id="ARBA00023014"/>
    </source>
</evidence>
<dbReference type="Pfam" id="PF14697">
    <property type="entry name" value="Fer4_21"/>
    <property type="match status" value="1"/>
</dbReference>
<dbReference type="OrthoDB" id="5488678at2"/>
<keyword evidence="2" id="KW-0408">Iron</keyword>